<dbReference type="InterPro" id="IPR001173">
    <property type="entry name" value="Glyco_trans_2-like"/>
</dbReference>
<dbReference type="PANTHER" id="PTHR43685:SF11">
    <property type="entry name" value="GLYCOSYLTRANSFERASE TAGX-RELATED"/>
    <property type="match status" value="1"/>
</dbReference>
<evidence type="ECO:0000313" key="4">
    <source>
        <dbReference type="Proteomes" id="UP001196980"/>
    </source>
</evidence>
<dbReference type="Proteomes" id="UP001196980">
    <property type="component" value="Unassembled WGS sequence"/>
</dbReference>
<name>A0ABS6S1X4_9BACT</name>
<keyword evidence="4" id="KW-1185">Reference proteome</keyword>
<sequence>MLLKALESIAGQTYRPIEVVLVNDGGCALDIEEISLILGDCQCRYIALEENHGRSHAGNVGLTNAAGNYIGFLDDDDDLMPEHLDTLVTFLERSDFHTAYSDCEIVHKQYNIEKQNFTDAYTYVFYSEDFNYDTLLLENYIPIHCLLFKRSAIEGSLFDEDFELFEDWDLLIRLAAIHPFHHIKKTTAHYNNWDKCSQITHAGEDVKNDAYFRVLNKHKDKITEGVIRNYGLVGNKRKCVTVEANKRADSEIAKNNDLQQRIALLETANQQLHEHMKLLITLQANKEVIRPLRLFLQTQKEQTRPELPVTTVVLAYLELIFAFVENMEHLPGEDYKTIINDFMALIHQIAEIEQFNVNASNSMSWKLAKRYYEIRDKLFPPSHTPKGTRQQ</sequence>
<evidence type="ECO:0000259" key="2">
    <source>
        <dbReference type="Pfam" id="PF00535"/>
    </source>
</evidence>
<gene>
    <name evidence="3" type="ORF">HWQ67_12465</name>
</gene>
<reference evidence="3 4" key="1">
    <citation type="journal article" date="2020" name="J Geophys Res Biogeosci">
        <title>Magnetotaxis as an Adaptation to Enable Bacterial Shuttling of Microbial Sulfur and Sulfur Cycling Across Aquatic Oxic#Anoxic Interfaces.</title>
        <authorList>
            <person name="Li J."/>
            <person name="Liu P."/>
            <person name="Wang J."/>
            <person name="Roberts A.P."/>
            <person name="Pan Y."/>
        </authorList>
    </citation>
    <scope>NUCLEOTIDE SEQUENCE [LARGE SCALE GENOMIC DNA]</scope>
    <source>
        <strain evidence="3 4">MYR-1_YQ</strain>
    </source>
</reference>
<feature type="coiled-coil region" evidence="1">
    <location>
        <begin position="248"/>
        <end position="285"/>
    </location>
</feature>
<dbReference type="Pfam" id="PF00535">
    <property type="entry name" value="Glycos_transf_2"/>
    <property type="match status" value="1"/>
</dbReference>
<evidence type="ECO:0000256" key="1">
    <source>
        <dbReference type="SAM" id="Coils"/>
    </source>
</evidence>
<comment type="caution">
    <text evidence="3">The sequence shown here is derived from an EMBL/GenBank/DDBJ whole genome shotgun (WGS) entry which is preliminary data.</text>
</comment>
<accession>A0ABS6S1X4</accession>
<proteinExistence type="predicted"/>
<evidence type="ECO:0000313" key="3">
    <source>
        <dbReference type="EMBL" id="MBV6342398.1"/>
    </source>
</evidence>
<dbReference type="EMBL" id="JABXWD010000251">
    <property type="protein sequence ID" value="MBV6342398.1"/>
    <property type="molecule type" value="Genomic_DNA"/>
</dbReference>
<dbReference type="InterPro" id="IPR050834">
    <property type="entry name" value="Glycosyltransf_2"/>
</dbReference>
<keyword evidence="1" id="KW-0175">Coiled coil</keyword>
<dbReference type="PANTHER" id="PTHR43685">
    <property type="entry name" value="GLYCOSYLTRANSFERASE"/>
    <property type="match status" value="1"/>
</dbReference>
<protein>
    <submittedName>
        <fullName evidence="3">Glycosyltransferase</fullName>
    </submittedName>
</protein>
<organism evidence="3 4">
    <name type="scientific">Candidatus Magnetobacterium casense</name>
    <dbReference type="NCBI Taxonomy" id="1455061"/>
    <lineage>
        <taxon>Bacteria</taxon>
        <taxon>Pseudomonadati</taxon>
        <taxon>Nitrospirota</taxon>
        <taxon>Thermodesulfovibrionia</taxon>
        <taxon>Thermodesulfovibrionales</taxon>
        <taxon>Candidatus Magnetobacteriaceae</taxon>
        <taxon>Candidatus Magnetobacterium</taxon>
    </lineage>
</organism>
<feature type="domain" description="Glycosyltransferase 2-like" evidence="2">
    <location>
        <begin position="2"/>
        <end position="151"/>
    </location>
</feature>